<protein>
    <submittedName>
        <fullName evidence="2">Uncharacterized protein</fullName>
    </submittedName>
</protein>
<dbReference type="RefSeq" id="WP_276511444.1">
    <property type="nucleotide sequence ID" value="NZ_JACGXP010000001.1"/>
</dbReference>
<feature type="compositionally biased region" description="Basic and acidic residues" evidence="1">
    <location>
        <begin position="31"/>
        <end position="41"/>
    </location>
</feature>
<feature type="compositionally biased region" description="Basic and acidic residues" evidence="1">
    <location>
        <begin position="8"/>
        <end position="24"/>
    </location>
</feature>
<comment type="caution">
    <text evidence="2">The sequence shown here is derived from an EMBL/GenBank/DDBJ whole genome shotgun (WGS) entry which is preliminary data.</text>
</comment>
<proteinExistence type="predicted"/>
<feature type="region of interest" description="Disordered" evidence="1">
    <location>
        <begin position="1"/>
        <end position="41"/>
    </location>
</feature>
<organism evidence="2 3">
    <name type="scientific">Curtobacterium pusillum</name>
    <dbReference type="NCBI Taxonomy" id="69373"/>
    <lineage>
        <taxon>Bacteria</taxon>
        <taxon>Bacillati</taxon>
        <taxon>Actinomycetota</taxon>
        <taxon>Actinomycetes</taxon>
        <taxon>Micrococcales</taxon>
        <taxon>Microbacteriaceae</taxon>
        <taxon>Curtobacterium</taxon>
    </lineage>
</organism>
<accession>A0AAW3T116</accession>
<dbReference type="AlphaFoldDB" id="A0AAW3T116"/>
<dbReference type="EMBL" id="JACGXP010000001">
    <property type="protein sequence ID" value="MBA8988869.1"/>
    <property type="molecule type" value="Genomic_DNA"/>
</dbReference>
<evidence type="ECO:0000313" key="3">
    <source>
        <dbReference type="Proteomes" id="UP000590225"/>
    </source>
</evidence>
<evidence type="ECO:0000256" key="1">
    <source>
        <dbReference type="SAM" id="MobiDB-lite"/>
    </source>
</evidence>
<evidence type="ECO:0000313" key="2">
    <source>
        <dbReference type="EMBL" id="MBA8988869.1"/>
    </source>
</evidence>
<sequence length="41" mass="4422">MSNPEDSNYDKPDTDDVADGKDVDPIDGTDENDRPVDNPSG</sequence>
<gene>
    <name evidence="2" type="ORF">FHW23_000101</name>
</gene>
<dbReference type="Proteomes" id="UP000590225">
    <property type="component" value="Unassembled WGS sequence"/>
</dbReference>
<reference evidence="2 3" key="1">
    <citation type="submission" date="2020-07" db="EMBL/GenBank/DDBJ databases">
        <title>Above-ground endophytic microbial communities from plants in different locations in the United States.</title>
        <authorList>
            <person name="Frank C."/>
        </authorList>
    </citation>
    <scope>NUCLEOTIDE SEQUENCE [LARGE SCALE GENOMIC DNA]</scope>
    <source>
        <strain evidence="2 3">WPL5_2</strain>
    </source>
</reference>
<name>A0AAW3T116_9MICO</name>